<dbReference type="GO" id="GO:0097588">
    <property type="term" value="P:archaeal or bacterial-type flagellum-dependent cell motility"/>
    <property type="evidence" value="ECO:0007669"/>
    <property type="project" value="InterPro"/>
</dbReference>
<sequence>MNGIIRKLHRGQRGMTGLETAIILIAFVTVASVLAYSVLSAGIFSAERGKATVYSGLESAQATMEVEGSVLGLATDGAAATLTTGTEALDEIDYVADTTGIAGNSITIAYIDPETVDQLLTVTVTGTDIVVSLATDGVPDIISTADEVVAAINAHPAASALVDATSIETGVMVAMGETNLAGGIDMSLTDVQFNVGLTIQGGDKVDMSAVVVNYFDKDIHEENVEWIGAISGGSHERGAAALLEEDEIFVVSVTIPDAASLGAYDNFTLQVIPPTGATITLQRTLPGGISAVMDLQ</sequence>
<evidence type="ECO:0000256" key="1">
    <source>
        <dbReference type="SAM" id="Phobius"/>
    </source>
</evidence>
<dbReference type="PANTHER" id="PTHR35903:SF1">
    <property type="entry name" value="FLAGELLIN B1"/>
    <property type="match status" value="1"/>
</dbReference>
<dbReference type="InterPro" id="IPR002774">
    <property type="entry name" value="Flagellin_arc-type"/>
</dbReference>
<evidence type="ECO:0000313" key="3">
    <source>
        <dbReference type="EMBL" id="QJB04452.1"/>
    </source>
</evidence>
<evidence type="ECO:0008006" key="4">
    <source>
        <dbReference type="Google" id="ProtNLM"/>
    </source>
</evidence>
<proteinExistence type="predicted"/>
<name>A0A6H1Z7Q0_9ZZZZ</name>
<organism evidence="2">
    <name type="scientific">viral metagenome</name>
    <dbReference type="NCBI Taxonomy" id="1070528"/>
    <lineage>
        <taxon>unclassified sequences</taxon>
        <taxon>metagenomes</taxon>
        <taxon>organismal metagenomes</taxon>
    </lineage>
</organism>
<keyword evidence="1" id="KW-0812">Transmembrane</keyword>
<feature type="transmembrane region" description="Helical" evidence="1">
    <location>
        <begin position="21"/>
        <end position="44"/>
    </location>
</feature>
<dbReference type="EMBL" id="MT143883">
    <property type="protein sequence ID" value="QJB04452.1"/>
    <property type="molecule type" value="Genomic_DNA"/>
</dbReference>
<dbReference type="PANTHER" id="PTHR35903">
    <property type="entry name" value="FLAGELLIN B1"/>
    <property type="match status" value="1"/>
</dbReference>
<dbReference type="Pfam" id="PF01917">
    <property type="entry name" value="Flagellin_arch-type"/>
    <property type="match status" value="2"/>
</dbReference>
<keyword evidence="1" id="KW-0472">Membrane</keyword>
<keyword evidence="1" id="KW-1133">Transmembrane helix</keyword>
<gene>
    <name evidence="2" type="ORF">MM171A00097_0054</name>
    <name evidence="3" type="ORF">MM171B00243_0006</name>
</gene>
<dbReference type="EMBL" id="MT143710">
    <property type="protein sequence ID" value="QJA43407.1"/>
    <property type="molecule type" value="Genomic_DNA"/>
</dbReference>
<evidence type="ECO:0000313" key="2">
    <source>
        <dbReference type="EMBL" id="QJA43407.1"/>
    </source>
</evidence>
<dbReference type="AlphaFoldDB" id="A0A6H1Z7Q0"/>
<protein>
    <recommendedName>
        <fullName evidence="4">Flagellin</fullName>
    </recommendedName>
</protein>
<accession>A0A6H1Z7Q0</accession>
<dbReference type="GO" id="GO:0005198">
    <property type="term" value="F:structural molecule activity"/>
    <property type="evidence" value="ECO:0007669"/>
    <property type="project" value="InterPro"/>
</dbReference>
<reference evidence="2" key="1">
    <citation type="submission" date="2020-03" db="EMBL/GenBank/DDBJ databases">
        <title>The deep terrestrial virosphere.</title>
        <authorList>
            <person name="Holmfeldt K."/>
            <person name="Nilsson E."/>
            <person name="Simone D."/>
            <person name="Lopez-Fernandez M."/>
            <person name="Wu X."/>
            <person name="de Brujin I."/>
            <person name="Lundin D."/>
            <person name="Andersson A."/>
            <person name="Bertilsson S."/>
            <person name="Dopson M."/>
        </authorList>
    </citation>
    <scope>NUCLEOTIDE SEQUENCE</scope>
    <source>
        <strain evidence="2">MM171A00097</strain>
        <strain evidence="3">MM171B00243</strain>
    </source>
</reference>